<feature type="signal peptide" evidence="2">
    <location>
        <begin position="1"/>
        <end position="19"/>
    </location>
</feature>
<sequence length="440" mass="43623">MTSRSALLLLLALAPLAAAFPVDEARDDYAAETDSYALARDAAAGEDYFPALAEPAEGEFEYERPPAPLPAIVYFAEAPSLAQAPAGPRPLGPSKLANKVSEGPLAPRRAPPPPPPPPARLVPALVLLLPSRDAAEPARFQQLPAAAQDELPPQPWPYLQAPASRGPAPPFLDAPDAADAPADQEVPVPDTEVRPPPMPESLYAVAAAQSETGSDESHESEESKDTTSPKTSSEEDDAEATPAPPASSLSPPRTRRSPGGGSSASSNSKSSASSSSGGAGASSFSSASSHSSASSGFGEPIFFGGPTNGDSYASSSSQSNAQAGGAGGAGDAAGYGPGFGAGAPSFGAPGAGGYGNYGAGYNPQGGAGAGYGGQGGQGGHAGPAYGGDGNLLNRFGSLDEPAPSSVQHSGTSTGKGVHSSASSSIDSTGKVTYHVQAGKF</sequence>
<feature type="compositionally biased region" description="Polar residues" evidence="1">
    <location>
        <begin position="404"/>
        <end position="430"/>
    </location>
</feature>
<accession>A0AAN9VSM7</accession>
<feature type="chain" id="PRO_5042908533" evidence="2">
    <location>
        <begin position="20"/>
        <end position="440"/>
    </location>
</feature>
<keyword evidence="4" id="KW-1185">Reference proteome</keyword>
<feature type="region of interest" description="Disordered" evidence="1">
    <location>
        <begin position="147"/>
        <end position="347"/>
    </location>
</feature>
<evidence type="ECO:0000313" key="4">
    <source>
        <dbReference type="Proteomes" id="UP001378592"/>
    </source>
</evidence>
<feature type="compositionally biased region" description="Gly residues" evidence="1">
    <location>
        <begin position="324"/>
        <end position="341"/>
    </location>
</feature>
<evidence type="ECO:0000256" key="2">
    <source>
        <dbReference type="SAM" id="SignalP"/>
    </source>
</evidence>
<feature type="region of interest" description="Disordered" evidence="1">
    <location>
        <begin position="367"/>
        <end position="440"/>
    </location>
</feature>
<feature type="compositionally biased region" description="Gly residues" evidence="1">
    <location>
        <begin position="367"/>
        <end position="389"/>
    </location>
</feature>
<evidence type="ECO:0000256" key="1">
    <source>
        <dbReference type="SAM" id="MobiDB-lite"/>
    </source>
</evidence>
<evidence type="ECO:0000313" key="3">
    <source>
        <dbReference type="EMBL" id="KAK7868121.1"/>
    </source>
</evidence>
<comment type="caution">
    <text evidence="3">The sequence shown here is derived from an EMBL/GenBank/DDBJ whole genome shotgun (WGS) entry which is preliminary data.</text>
</comment>
<feature type="region of interest" description="Disordered" evidence="1">
    <location>
        <begin position="85"/>
        <end position="119"/>
    </location>
</feature>
<proteinExistence type="predicted"/>
<feature type="compositionally biased region" description="Pro residues" evidence="1">
    <location>
        <begin position="109"/>
        <end position="119"/>
    </location>
</feature>
<gene>
    <name evidence="3" type="ORF">R5R35_005561</name>
</gene>
<protein>
    <submittedName>
        <fullName evidence="3">Uncharacterized protein</fullName>
    </submittedName>
</protein>
<feature type="compositionally biased region" description="Low complexity" evidence="1">
    <location>
        <begin position="308"/>
        <end position="323"/>
    </location>
</feature>
<dbReference type="Proteomes" id="UP001378592">
    <property type="component" value="Unassembled WGS sequence"/>
</dbReference>
<feature type="compositionally biased region" description="Basic and acidic residues" evidence="1">
    <location>
        <begin position="215"/>
        <end position="227"/>
    </location>
</feature>
<keyword evidence="2" id="KW-0732">Signal</keyword>
<feature type="compositionally biased region" description="Low complexity" evidence="1">
    <location>
        <begin position="263"/>
        <end position="296"/>
    </location>
</feature>
<name>A0AAN9VSM7_9ORTH</name>
<dbReference type="AlphaFoldDB" id="A0AAN9VSM7"/>
<dbReference type="EMBL" id="JAZDUA010000100">
    <property type="protein sequence ID" value="KAK7868121.1"/>
    <property type="molecule type" value="Genomic_DNA"/>
</dbReference>
<organism evidence="3 4">
    <name type="scientific">Gryllus longicercus</name>
    <dbReference type="NCBI Taxonomy" id="2509291"/>
    <lineage>
        <taxon>Eukaryota</taxon>
        <taxon>Metazoa</taxon>
        <taxon>Ecdysozoa</taxon>
        <taxon>Arthropoda</taxon>
        <taxon>Hexapoda</taxon>
        <taxon>Insecta</taxon>
        <taxon>Pterygota</taxon>
        <taxon>Neoptera</taxon>
        <taxon>Polyneoptera</taxon>
        <taxon>Orthoptera</taxon>
        <taxon>Ensifera</taxon>
        <taxon>Gryllidea</taxon>
        <taxon>Grylloidea</taxon>
        <taxon>Gryllidae</taxon>
        <taxon>Gryllinae</taxon>
        <taxon>Gryllus</taxon>
    </lineage>
</organism>
<reference evidence="3 4" key="1">
    <citation type="submission" date="2024-03" db="EMBL/GenBank/DDBJ databases">
        <title>The genome assembly and annotation of the cricket Gryllus longicercus Weissman &amp; Gray.</title>
        <authorList>
            <person name="Szrajer S."/>
            <person name="Gray D."/>
            <person name="Ylla G."/>
        </authorList>
    </citation>
    <scope>NUCLEOTIDE SEQUENCE [LARGE SCALE GENOMIC DNA]</scope>
    <source>
        <strain evidence="3">DAG 2021-001</strain>
        <tissue evidence="3">Whole body minus gut</tissue>
    </source>
</reference>
<feature type="compositionally biased region" description="Low complexity" evidence="1">
    <location>
        <begin position="173"/>
        <end position="190"/>
    </location>
</feature>